<dbReference type="GO" id="GO:0005524">
    <property type="term" value="F:ATP binding"/>
    <property type="evidence" value="ECO:0007669"/>
    <property type="project" value="UniProtKB-UniRule"/>
</dbReference>
<dbReference type="Pfam" id="PF13535">
    <property type="entry name" value="ATP-grasp_4"/>
    <property type="match status" value="1"/>
</dbReference>
<reference evidence="6 7" key="1">
    <citation type="submission" date="2015-06" db="EMBL/GenBank/DDBJ databases">
        <authorList>
            <person name="Ju K.-S."/>
            <person name="Doroghazi J.R."/>
            <person name="Metcalf W.W."/>
        </authorList>
    </citation>
    <scope>NUCLEOTIDE SEQUENCE [LARGE SCALE GENOMIC DNA]</scope>
    <source>
        <strain evidence="6 7">NRRL 3414</strain>
    </source>
</reference>
<dbReference type="SMART" id="SM01209">
    <property type="entry name" value="GARS_A"/>
    <property type="match status" value="1"/>
</dbReference>
<dbReference type="PANTHER" id="PTHR43585:SF2">
    <property type="entry name" value="ATP-GRASP ENZYME FSQD"/>
    <property type="match status" value="1"/>
</dbReference>
<evidence type="ECO:0000313" key="7">
    <source>
        <dbReference type="Proteomes" id="UP000037432"/>
    </source>
</evidence>
<feature type="domain" description="ATP-grasp" evidence="5">
    <location>
        <begin position="117"/>
        <end position="306"/>
    </location>
</feature>
<evidence type="ECO:0000313" key="6">
    <source>
        <dbReference type="EMBL" id="KMS71387.1"/>
    </source>
</evidence>
<dbReference type="InterPro" id="IPR011761">
    <property type="entry name" value="ATP-grasp"/>
</dbReference>
<evidence type="ECO:0000256" key="4">
    <source>
        <dbReference type="PROSITE-ProRule" id="PRU00409"/>
    </source>
</evidence>
<comment type="caution">
    <text evidence="6">The sequence shown here is derived from an EMBL/GenBank/DDBJ whole genome shotgun (WGS) entry which is preliminary data.</text>
</comment>
<proteinExistence type="predicted"/>
<evidence type="ECO:0000256" key="3">
    <source>
        <dbReference type="ARBA" id="ARBA00022840"/>
    </source>
</evidence>
<dbReference type="RefSeq" id="WP_048584121.1">
    <property type="nucleotide sequence ID" value="NZ_LFNT01000037.1"/>
</dbReference>
<dbReference type="PROSITE" id="PS50975">
    <property type="entry name" value="ATP_GRASP"/>
    <property type="match status" value="1"/>
</dbReference>
<keyword evidence="3 4" id="KW-0067">ATP-binding</keyword>
<gene>
    <name evidence="6" type="ORF">ACM01_27840</name>
</gene>
<dbReference type="Gene3D" id="3.40.50.20">
    <property type="match status" value="1"/>
</dbReference>
<dbReference type="SUPFAM" id="SSF56059">
    <property type="entry name" value="Glutathione synthetase ATP-binding domain-like"/>
    <property type="match status" value="1"/>
</dbReference>
<dbReference type="PATRIC" id="fig|1938.3.peg.6315"/>
<dbReference type="PANTHER" id="PTHR43585">
    <property type="entry name" value="FUMIPYRROLE BIOSYNTHESIS PROTEIN C"/>
    <property type="match status" value="1"/>
</dbReference>
<dbReference type="Proteomes" id="UP000037432">
    <property type="component" value="Unassembled WGS sequence"/>
</dbReference>
<sequence>MTLRSPAVSSVLIVGGRHPSAARAARRAGLHVHYLGVRDRAPGWLDAEADAVTLVDTGDAESVITAALAVHAERPFGVAITVSDLYIEAVAVVNERLGLLANTTWTTRAVHDKAVMRDVLRDSRTVPVAAARVTTADQARQFAAGSGYPFILKPVDGTGSRGVTLVPDEESLDAALAHTVEADPGPWIAEEYLEGPEFSVETFSCAGEHHLLAVTEKFKGANFVETGHLVPARLSPETVRAMAAEVTACLDAVDVKEGPGHTELVLTDRGPRVVETHVRPGGDGIVELVRLATGVDVQQLTFDWLAGRPLDLNLPRDASGAAATWFLTPPPGRVTDLGGVQEALSEEGVTEAYLTAAQGDVIEELRSSADRAGAVIAVGDTPDAALHRARRAVGRLKVLTSQTSLAP</sequence>
<name>A0A0J7Z799_STRVR</name>
<dbReference type="InterPro" id="IPR052032">
    <property type="entry name" value="ATP-dep_AA_Ligase"/>
</dbReference>
<evidence type="ECO:0000256" key="1">
    <source>
        <dbReference type="ARBA" id="ARBA00022598"/>
    </source>
</evidence>
<protein>
    <recommendedName>
        <fullName evidence="5">ATP-grasp domain-containing protein</fullName>
    </recommendedName>
</protein>
<dbReference type="Pfam" id="PF18603">
    <property type="entry name" value="LAL_C2"/>
    <property type="match status" value="1"/>
</dbReference>
<organism evidence="6 7">
    <name type="scientific">Streptomyces viridochromogenes</name>
    <dbReference type="NCBI Taxonomy" id="1938"/>
    <lineage>
        <taxon>Bacteria</taxon>
        <taxon>Bacillati</taxon>
        <taxon>Actinomycetota</taxon>
        <taxon>Actinomycetes</taxon>
        <taxon>Kitasatosporales</taxon>
        <taxon>Streptomycetaceae</taxon>
        <taxon>Streptomyces</taxon>
    </lineage>
</organism>
<keyword evidence="1" id="KW-0436">Ligase</keyword>
<dbReference type="GO" id="GO:0046872">
    <property type="term" value="F:metal ion binding"/>
    <property type="evidence" value="ECO:0007669"/>
    <property type="project" value="InterPro"/>
</dbReference>
<dbReference type="GO" id="GO:0016874">
    <property type="term" value="F:ligase activity"/>
    <property type="evidence" value="ECO:0007669"/>
    <property type="project" value="UniProtKB-KW"/>
</dbReference>
<dbReference type="Gene3D" id="3.30.1490.20">
    <property type="entry name" value="ATP-grasp fold, A domain"/>
    <property type="match status" value="1"/>
</dbReference>
<evidence type="ECO:0000256" key="2">
    <source>
        <dbReference type="ARBA" id="ARBA00022741"/>
    </source>
</evidence>
<dbReference type="InterPro" id="IPR013815">
    <property type="entry name" value="ATP_grasp_subdomain_1"/>
</dbReference>
<dbReference type="AlphaFoldDB" id="A0A0J7Z799"/>
<dbReference type="OrthoDB" id="6964321at2"/>
<evidence type="ECO:0000259" key="5">
    <source>
        <dbReference type="PROSITE" id="PS50975"/>
    </source>
</evidence>
<accession>A0A0J7Z799</accession>
<keyword evidence="2 4" id="KW-0547">Nucleotide-binding</keyword>
<dbReference type="InterPro" id="IPR040570">
    <property type="entry name" value="LAL_C2"/>
</dbReference>
<dbReference type="Gene3D" id="3.30.470.20">
    <property type="entry name" value="ATP-grasp fold, B domain"/>
    <property type="match status" value="1"/>
</dbReference>
<dbReference type="EMBL" id="LFNT01000037">
    <property type="protein sequence ID" value="KMS71387.1"/>
    <property type="molecule type" value="Genomic_DNA"/>
</dbReference>